<feature type="region of interest" description="Disordered" evidence="4">
    <location>
        <begin position="388"/>
        <end position="412"/>
    </location>
</feature>
<evidence type="ECO:0000256" key="3">
    <source>
        <dbReference type="ARBA" id="ARBA00023163"/>
    </source>
</evidence>
<proteinExistence type="predicted"/>
<dbReference type="RefSeq" id="WP_052147727.1">
    <property type="nucleotide sequence ID" value="NZ_CADFGF010000002.1"/>
</dbReference>
<accession>A0A8T6Z709</accession>
<evidence type="ECO:0000256" key="4">
    <source>
        <dbReference type="SAM" id="MobiDB-lite"/>
    </source>
</evidence>
<dbReference type="SMART" id="SM00342">
    <property type="entry name" value="HTH_ARAC"/>
    <property type="match status" value="1"/>
</dbReference>
<evidence type="ECO:0000256" key="2">
    <source>
        <dbReference type="ARBA" id="ARBA00023125"/>
    </source>
</evidence>
<dbReference type="Pfam" id="PF22177">
    <property type="entry name" value="PBP1_XylR"/>
    <property type="match status" value="1"/>
</dbReference>
<dbReference type="SUPFAM" id="SSF53822">
    <property type="entry name" value="Periplasmic binding protein-like I"/>
    <property type="match status" value="1"/>
</dbReference>
<dbReference type="Gene3D" id="3.40.50.2300">
    <property type="match status" value="2"/>
</dbReference>
<dbReference type="PANTHER" id="PTHR30146">
    <property type="entry name" value="LACI-RELATED TRANSCRIPTIONAL REPRESSOR"/>
    <property type="match status" value="1"/>
</dbReference>
<sequence length="412" mass="45391">MTRATASQTSHRIALLFNANKVYDREIIAGIGHYLRSTRVAWDLFLEEDFRCRLAGIERFEGDGIIADFDDPAVAEALQGSPLPVVAVGSSYEDSAQYPTALPYIATDNKKLVSLAWTHLIGAGLPHLAMYSLPVALENRWAQERERAFQALAHTEDMDAPIYRGLATSAPSWNQAIEQLSAWLHALPKPVGVIAVTDARARHLLQACLMHGIAVPEQVAIIGIDNDPLTRTLARIPLSSVIQGTAEMGKTAAHLLHQMLGGARFPGRRILVPPVGINVLESTKHEPLSSPHVMRARHFIRQYACQGIKTEQVADYVGVSRSSLEEYFRRELHCTVHQEILRHKLDAAKAMLASHNASNAEVAIRCGFTSLQYMYAVFRRELDCTPREYQDSVKPPSPSASSATRAACTSNS</sequence>
<dbReference type="Proteomes" id="UP000030460">
    <property type="component" value="Unassembled WGS sequence"/>
</dbReference>
<keyword evidence="3" id="KW-0804">Transcription</keyword>
<dbReference type="InterPro" id="IPR046335">
    <property type="entry name" value="LacI/GalR-like_sensor"/>
</dbReference>
<dbReference type="InterPro" id="IPR018060">
    <property type="entry name" value="HTH_AraC"/>
</dbReference>
<dbReference type="SUPFAM" id="SSF46689">
    <property type="entry name" value="Homeodomain-like"/>
    <property type="match status" value="2"/>
</dbReference>
<dbReference type="AlphaFoldDB" id="A0A8T6Z709"/>
<protein>
    <submittedName>
        <fullName evidence="6">DNA-binding transcriptional regulator</fullName>
    </submittedName>
</protein>
<keyword evidence="1" id="KW-0805">Transcription regulation</keyword>
<dbReference type="OrthoDB" id="8766450at2"/>
<dbReference type="GO" id="GO:0000976">
    <property type="term" value="F:transcription cis-regulatory region binding"/>
    <property type="evidence" value="ECO:0007669"/>
    <property type="project" value="TreeGrafter"/>
</dbReference>
<feature type="compositionally biased region" description="Low complexity" evidence="4">
    <location>
        <begin position="399"/>
        <end position="412"/>
    </location>
</feature>
<dbReference type="PANTHER" id="PTHR30146:SF24">
    <property type="entry name" value="XYLOSE OPERON REGULATORY PROTEIN"/>
    <property type="match status" value="1"/>
</dbReference>
<evidence type="ECO:0000313" key="6">
    <source>
        <dbReference type="EMBL" id="NLP60471.1"/>
    </source>
</evidence>
<name>A0A8T6Z709_9BURK</name>
<keyword evidence="2 6" id="KW-0238">DNA-binding</keyword>
<dbReference type="Gene3D" id="1.10.10.60">
    <property type="entry name" value="Homeodomain-like"/>
    <property type="match status" value="1"/>
</dbReference>
<reference evidence="6" key="2">
    <citation type="submission" date="2020-04" db="EMBL/GenBank/DDBJ databases">
        <authorList>
            <person name="Alexandrino P."/>
            <person name="Mendonca T."/>
            <person name="Guaman L."/>
            <person name="Cherix J."/>
            <person name="Lozano-Sakalauskas G."/>
            <person name="Fujita A."/>
            <person name="Filho E.R."/>
            <person name="Long P."/>
            <person name="Padilla G."/>
            <person name="Taciro M.K."/>
            <person name="Gomez J.G."/>
            <person name="Silva L.F."/>
            <person name="Torres M."/>
        </authorList>
    </citation>
    <scope>NUCLEOTIDE SEQUENCE</scope>
    <source>
        <strain evidence="6">LMG 19450</strain>
    </source>
</reference>
<dbReference type="Pfam" id="PF13377">
    <property type="entry name" value="Peripla_BP_3"/>
    <property type="match status" value="1"/>
</dbReference>
<dbReference type="InterPro" id="IPR054031">
    <property type="entry name" value="XylR_PBP1"/>
</dbReference>
<comment type="caution">
    <text evidence="6">The sequence shown here is derived from an EMBL/GenBank/DDBJ whole genome shotgun (WGS) entry which is preliminary data.</text>
</comment>
<feature type="domain" description="HTH araC/xylS-type" evidence="5">
    <location>
        <begin position="294"/>
        <end position="392"/>
    </location>
</feature>
<gene>
    <name evidence="6" type="ORF">NH14_004765</name>
</gene>
<dbReference type="GO" id="GO:0003700">
    <property type="term" value="F:DNA-binding transcription factor activity"/>
    <property type="evidence" value="ECO:0007669"/>
    <property type="project" value="InterPro"/>
</dbReference>
<dbReference type="InterPro" id="IPR009057">
    <property type="entry name" value="Homeodomain-like_sf"/>
</dbReference>
<dbReference type="CDD" id="cd01543">
    <property type="entry name" value="PBP1_XylR"/>
    <property type="match status" value="1"/>
</dbReference>
<dbReference type="PROSITE" id="PS01124">
    <property type="entry name" value="HTH_ARAC_FAMILY_2"/>
    <property type="match status" value="1"/>
</dbReference>
<dbReference type="InterPro" id="IPR028082">
    <property type="entry name" value="Peripla_BP_I"/>
</dbReference>
<evidence type="ECO:0000313" key="7">
    <source>
        <dbReference type="Proteomes" id="UP000030460"/>
    </source>
</evidence>
<reference evidence="6" key="1">
    <citation type="journal article" date="2015" name="Genome Announc.">
        <title>Draft Genome Sequence of the Polyhydroxyalkanoate-Producing Bacterium Burkholderia sacchari LMG 19450 Isolated from Brazilian Sugarcane Plantation Soil.</title>
        <authorList>
            <person name="Alexandrino P.M."/>
            <person name="Mendonca T.T."/>
            <person name="Guaman Bautista L.P."/>
            <person name="Cherix J."/>
            <person name="Lozano-Sakalauskas G.C."/>
            <person name="Fujita A."/>
            <person name="Ramos Filho E."/>
            <person name="Long P."/>
            <person name="Padilla G."/>
            <person name="Taciro M.K."/>
            <person name="Gomez J.G."/>
            <person name="Silva L.F."/>
        </authorList>
    </citation>
    <scope>NUCLEOTIDE SEQUENCE</scope>
    <source>
        <strain evidence="6">LMG 19450</strain>
    </source>
</reference>
<evidence type="ECO:0000259" key="5">
    <source>
        <dbReference type="PROSITE" id="PS01124"/>
    </source>
</evidence>
<evidence type="ECO:0000256" key="1">
    <source>
        <dbReference type="ARBA" id="ARBA00023015"/>
    </source>
</evidence>
<organism evidence="6 7">
    <name type="scientific">Paraburkholderia sacchari</name>
    <dbReference type="NCBI Taxonomy" id="159450"/>
    <lineage>
        <taxon>Bacteria</taxon>
        <taxon>Pseudomonadati</taxon>
        <taxon>Pseudomonadota</taxon>
        <taxon>Betaproteobacteria</taxon>
        <taxon>Burkholderiales</taxon>
        <taxon>Burkholderiaceae</taxon>
        <taxon>Paraburkholderia</taxon>
    </lineage>
</organism>
<keyword evidence="7" id="KW-1185">Reference proteome</keyword>
<dbReference type="Pfam" id="PF12833">
    <property type="entry name" value="HTH_18"/>
    <property type="match status" value="1"/>
</dbReference>
<dbReference type="EMBL" id="JTDB02000001">
    <property type="protein sequence ID" value="NLP60471.1"/>
    <property type="molecule type" value="Genomic_DNA"/>
</dbReference>